<evidence type="ECO:0008006" key="4">
    <source>
        <dbReference type="Google" id="ProtNLM"/>
    </source>
</evidence>
<evidence type="ECO:0000256" key="1">
    <source>
        <dbReference type="SAM" id="Phobius"/>
    </source>
</evidence>
<keyword evidence="1" id="KW-0812">Transmembrane</keyword>
<keyword evidence="1" id="KW-1133">Transmembrane helix</keyword>
<dbReference type="Proteomes" id="UP000838672">
    <property type="component" value="Unassembled WGS sequence"/>
</dbReference>
<reference evidence="2" key="1">
    <citation type="submission" date="2021-11" db="EMBL/GenBank/DDBJ databases">
        <authorList>
            <person name="Rodrigo-Torres L."/>
            <person name="Arahal R. D."/>
            <person name="Lucena T."/>
        </authorList>
    </citation>
    <scope>NUCLEOTIDE SEQUENCE</scope>
    <source>
        <strain evidence="2">CECT 7929</strain>
    </source>
</reference>
<proteinExistence type="predicted"/>
<evidence type="ECO:0000313" key="2">
    <source>
        <dbReference type="EMBL" id="CAH0532431.1"/>
    </source>
</evidence>
<feature type="transmembrane region" description="Helical" evidence="1">
    <location>
        <begin position="57"/>
        <end position="74"/>
    </location>
</feature>
<sequence>MSVPSVEEFKSMPQVKQAYLLYLTVILAIVGVFFSFVNREKGEEWEQAHCMYQLKNVVISLLASVAVGFVAGIIGMIAGFLGALIGLVLNIAVFGWLWYRSYLGYQDYLRSREPSVKGFLFE</sequence>
<accession>A0ABM8ZR96</accession>
<protein>
    <recommendedName>
        <fullName evidence="4">DUF4870 domain-containing protein</fullName>
    </recommendedName>
</protein>
<name>A0ABM8ZR96_9VIBR</name>
<keyword evidence="1" id="KW-0472">Membrane</keyword>
<feature type="transmembrane region" description="Helical" evidence="1">
    <location>
        <begin position="80"/>
        <end position="99"/>
    </location>
</feature>
<organism evidence="2 3">
    <name type="scientific">Vibrio stylophorae</name>
    <dbReference type="NCBI Taxonomy" id="659351"/>
    <lineage>
        <taxon>Bacteria</taxon>
        <taxon>Pseudomonadati</taxon>
        <taxon>Pseudomonadota</taxon>
        <taxon>Gammaproteobacteria</taxon>
        <taxon>Vibrionales</taxon>
        <taxon>Vibrionaceae</taxon>
        <taxon>Vibrio</taxon>
    </lineage>
</organism>
<comment type="caution">
    <text evidence="2">The sequence shown here is derived from an EMBL/GenBank/DDBJ whole genome shotgun (WGS) entry which is preliminary data.</text>
</comment>
<dbReference type="EMBL" id="CAKLDI010000001">
    <property type="protein sequence ID" value="CAH0532431.1"/>
    <property type="molecule type" value="Genomic_DNA"/>
</dbReference>
<feature type="transmembrane region" description="Helical" evidence="1">
    <location>
        <begin position="20"/>
        <end position="37"/>
    </location>
</feature>
<dbReference type="RefSeq" id="WP_237464321.1">
    <property type="nucleotide sequence ID" value="NZ_CAKLDI010000001.1"/>
</dbReference>
<gene>
    <name evidence="2" type="ORF">VST7929_00260</name>
</gene>
<evidence type="ECO:0000313" key="3">
    <source>
        <dbReference type="Proteomes" id="UP000838672"/>
    </source>
</evidence>
<keyword evidence="3" id="KW-1185">Reference proteome</keyword>